<accession>H0HM01</accession>
<dbReference type="InterPro" id="IPR029052">
    <property type="entry name" value="Metallo-depent_PP-like"/>
</dbReference>
<dbReference type="AlphaFoldDB" id="H0HM01"/>
<dbReference type="SUPFAM" id="SSF56300">
    <property type="entry name" value="Metallo-dependent phosphatases"/>
    <property type="match status" value="1"/>
</dbReference>
<sequence length="274" mass="29722">MRLLFLGDMVGKPGRTAVWERLPGLIADFRLDFVIVNGENAAGGFGITEEIFQETLRAGADVVTTGNHVWDQREALMFAAREERFLRPANYPKGAPGRGSGLFVAKNGARVLVSNIMGRVFMHPELDDPFQAVERELSACPLGEQADAVVIDFHAEATSEKMCFAHFVDGRASFVVGTHTHQPTADHQILNGGTAYITDAGMCGDYDSSLGMDKEEPLNRFLSKVPKGRFEAATGPATICGVGLDISDRTGLAERIAPLRLGPRLEETTPAFWG</sequence>
<dbReference type="Pfam" id="PF13277">
    <property type="entry name" value="YmdB"/>
    <property type="match status" value="1"/>
</dbReference>
<feature type="binding site" evidence="2">
    <location>
        <position position="40"/>
    </location>
    <ligand>
        <name>Fe cation</name>
        <dbReference type="ChEBI" id="CHEBI:24875"/>
        <label>1</label>
    </ligand>
</feature>
<feature type="binding site" evidence="2">
    <location>
        <position position="39"/>
    </location>
    <ligand>
        <name>Fe cation</name>
        <dbReference type="ChEBI" id="CHEBI:24875"/>
        <label>2</label>
    </ligand>
</feature>
<feature type="binding site" evidence="2">
    <location>
        <position position="67"/>
    </location>
    <ligand>
        <name>Fe cation</name>
        <dbReference type="ChEBI" id="CHEBI:24875"/>
        <label>2</label>
    </ligand>
</feature>
<dbReference type="PANTHER" id="PTHR36303">
    <property type="entry name" value="2',3'-CYCLIC-NUCLEOTIDE 2'-PHOSPHODIESTERASE"/>
    <property type="match status" value="1"/>
</dbReference>
<feature type="binding site" evidence="2">
    <location>
        <position position="179"/>
    </location>
    <ligand>
        <name>Fe cation</name>
        <dbReference type="ChEBI" id="CHEBI:24875"/>
        <label>2</label>
    </ligand>
</feature>
<dbReference type="PANTHER" id="PTHR36303:SF1">
    <property type="entry name" value="2',3'-CYCLIC-NUCLEOTIDE 2'-PHOSPHODIESTERASE"/>
    <property type="match status" value="1"/>
</dbReference>
<dbReference type="CDD" id="cd07382">
    <property type="entry name" value="MPP_DR1281"/>
    <property type="match status" value="1"/>
</dbReference>
<feature type="active site" description="Proton donor" evidence="1">
    <location>
        <position position="68"/>
    </location>
</feature>
<dbReference type="PATRIC" id="fig|1107882.3.peg.1151"/>
<dbReference type="GO" id="GO:0004113">
    <property type="term" value="F:2',3'-cyclic-nucleotide 3'-phosphodiesterase activity"/>
    <property type="evidence" value="ECO:0007669"/>
    <property type="project" value="TreeGrafter"/>
</dbReference>
<feature type="binding site" evidence="2">
    <location>
        <position position="39"/>
    </location>
    <ligand>
        <name>Fe cation</name>
        <dbReference type="ChEBI" id="CHEBI:24875"/>
        <label>1</label>
    </ligand>
</feature>
<dbReference type="Proteomes" id="UP000003250">
    <property type="component" value="Unassembled WGS sequence"/>
</dbReference>
<evidence type="ECO:0000313" key="3">
    <source>
        <dbReference type="EMBL" id="EHK58193.1"/>
    </source>
</evidence>
<dbReference type="OrthoDB" id="9801109at2"/>
<feature type="binding site" evidence="2">
    <location>
        <position position="154"/>
    </location>
    <ligand>
        <name>Fe cation</name>
        <dbReference type="ChEBI" id="CHEBI:24875"/>
        <label>2</label>
    </ligand>
</feature>
<protein>
    <recommendedName>
        <fullName evidence="5">Metallophosphoesterase</fullName>
    </recommendedName>
</protein>
<dbReference type="Gene3D" id="3.60.21.10">
    <property type="match status" value="1"/>
</dbReference>
<feature type="binding site" evidence="2">
    <location>
        <position position="8"/>
    </location>
    <ligand>
        <name>Fe cation</name>
        <dbReference type="ChEBI" id="CHEBI:24875"/>
        <label>1</label>
    </ligand>
</feature>
<evidence type="ECO:0000256" key="1">
    <source>
        <dbReference type="PIRSR" id="PIRSR004789-50"/>
    </source>
</evidence>
<proteinExistence type="predicted"/>
<evidence type="ECO:0008006" key="5">
    <source>
        <dbReference type="Google" id="ProtNLM"/>
    </source>
</evidence>
<keyword evidence="4" id="KW-1185">Reference proteome</keyword>
<name>H0HM01_9HYPH</name>
<reference evidence="3 4" key="1">
    <citation type="journal article" date="2012" name="J. Bacteriol.">
        <title>Draft Genome Sequence of Mesorhizobium alhagi CCNWXJ12-2T, a Novel Salt-Resistant Species Isolated from the Desert of Northwestern China.</title>
        <authorList>
            <person name="Zhou M."/>
            <person name="Chen W."/>
            <person name="Chen H."/>
            <person name="Wei G."/>
        </authorList>
    </citation>
    <scope>NUCLEOTIDE SEQUENCE [LARGE SCALE GENOMIC DNA]</scope>
    <source>
        <strain evidence="3 4">CCNWXJ12-2</strain>
    </source>
</reference>
<keyword evidence="2" id="KW-0479">Metal-binding</keyword>
<evidence type="ECO:0000256" key="2">
    <source>
        <dbReference type="PIRSR" id="PIRSR004789-51"/>
    </source>
</evidence>
<dbReference type="PIRSF" id="PIRSF004789">
    <property type="entry name" value="DR1281"/>
    <property type="match status" value="1"/>
</dbReference>
<dbReference type="RefSeq" id="WP_008834813.1">
    <property type="nucleotide sequence ID" value="NZ_AHAM01000038.1"/>
</dbReference>
<organism evidence="3 4">
    <name type="scientific">Mesorhizobium alhagi CCNWXJ12-2</name>
    <dbReference type="NCBI Taxonomy" id="1107882"/>
    <lineage>
        <taxon>Bacteria</taxon>
        <taxon>Pseudomonadati</taxon>
        <taxon>Pseudomonadota</taxon>
        <taxon>Alphaproteobacteria</taxon>
        <taxon>Hyphomicrobiales</taxon>
        <taxon>Phyllobacteriaceae</taxon>
        <taxon>Allomesorhizobium</taxon>
    </lineage>
</organism>
<dbReference type="NCBIfam" id="TIGR00282">
    <property type="entry name" value="TIGR00282 family metallophosphoesterase"/>
    <property type="match status" value="1"/>
</dbReference>
<evidence type="ECO:0000313" key="4">
    <source>
        <dbReference type="Proteomes" id="UP000003250"/>
    </source>
</evidence>
<feature type="binding site" evidence="2">
    <location>
        <position position="181"/>
    </location>
    <ligand>
        <name>Fe cation</name>
        <dbReference type="ChEBI" id="CHEBI:24875"/>
        <label>1</label>
    </ligand>
</feature>
<dbReference type="EMBL" id="AHAM01000038">
    <property type="protein sequence ID" value="EHK58193.1"/>
    <property type="molecule type" value="Genomic_DNA"/>
</dbReference>
<dbReference type="GO" id="GO:0046872">
    <property type="term" value="F:metal ion binding"/>
    <property type="evidence" value="ECO:0007669"/>
    <property type="project" value="UniProtKB-KW"/>
</dbReference>
<dbReference type="InterPro" id="IPR005235">
    <property type="entry name" value="YmdB-like"/>
</dbReference>
<gene>
    <name evidence="3" type="ORF">MAXJ12_05823</name>
</gene>